<evidence type="ECO:0000313" key="3">
    <source>
        <dbReference type="EMBL" id="KAJ9141283.1"/>
    </source>
</evidence>
<feature type="repeat" description="PPR" evidence="2">
    <location>
        <begin position="303"/>
        <end position="337"/>
    </location>
</feature>
<feature type="repeat" description="PPR" evidence="2">
    <location>
        <begin position="404"/>
        <end position="438"/>
    </location>
</feature>
<dbReference type="InterPro" id="IPR011990">
    <property type="entry name" value="TPR-like_helical_dom_sf"/>
</dbReference>
<organism evidence="3 4">
    <name type="scientific">Hevea brasiliensis</name>
    <name type="common">Para rubber tree</name>
    <name type="synonym">Siphonia brasiliensis</name>
    <dbReference type="NCBI Taxonomy" id="3981"/>
    <lineage>
        <taxon>Eukaryota</taxon>
        <taxon>Viridiplantae</taxon>
        <taxon>Streptophyta</taxon>
        <taxon>Embryophyta</taxon>
        <taxon>Tracheophyta</taxon>
        <taxon>Spermatophyta</taxon>
        <taxon>Magnoliopsida</taxon>
        <taxon>eudicotyledons</taxon>
        <taxon>Gunneridae</taxon>
        <taxon>Pentapetalae</taxon>
        <taxon>rosids</taxon>
        <taxon>fabids</taxon>
        <taxon>Malpighiales</taxon>
        <taxon>Euphorbiaceae</taxon>
        <taxon>Crotonoideae</taxon>
        <taxon>Micrandreae</taxon>
        <taxon>Hevea</taxon>
    </lineage>
</organism>
<dbReference type="EMBL" id="JARPOI010000017">
    <property type="protein sequence ID" value="KAJ9141283.1"/>
    <property type="molecule type" value="Genomic_DNA"/>
</dbReference>
<dbReference type="PANTHER" id="PTHR47926">
    <property type="entry name" value="PENTATRICOPEPTIDE REPEAT-CONTAINING PROTEIN"/>
    <property type="match status" value="1"/>
</dbReference>
<name>A0ABQ9KPL5_HEVBR</name>
<evidence type="ECO:0000313" key="4">
    <source>
        <dbReference type="Proteomes" id="UP001174677"/>
    </source>
</evidence>
<keyword evidence="4" id="KW-1185">Reference proteome</keyword>
<comment type="caution">
    <text evidence="3">The sequence shown here is derived from an EMBL/GenBank/DDBJ whole genome shotgun (WGS) entry which is preliminary data.</text>
</comment>
<reference evidence="3" key="1">
    <citation type="journal article" date="2023" name="Plant Biotechnol. J.">
        <title>Chromosome-level wild Hevea brasiliensis genome provides new tools for genomic-assisted breeding and valuable loci to elevate rubber yield.</title>
        <authorList>
            <person name="Cheng H."/>
            <person name="Song X."/>
            <person name="Hu Y."/>
            <person name="Wu T."/>
            <person name="Yang Q."/>
            <person name="An Z."/>
            <person name="Feng S."/>
            <person name="Deng Z."/>
            <person name="Wu W."/>
            <person name="Zeng X."/>
            <person name="Tu M."/>
            <person name="Wang X."/>
            <person name="Huang H."/>
        </authorList>
    </citation>
    <scope>NUCLEOTIDE SEQUENCE</scope>
    <source>
        <strain evidence="3">MT/VB/25A 57/8</strain>
    </source>
</reference>
<evidence type="ECO:0000256" key="2">
    <source>
        <dbReference type="PROSITE-ProRule" id="PRU00708"/>
    </source>
</evidence>
<dbReference type="PROSITE" id="PS51375">
    <property type="entry name" value="PPR"/>
    <property type="match status" value="4"/>
</dbReference>
<accession>A0ABQ9KPL5</accession>
<feature type="repeat" description="PPR" evidence="2">
    <location>
        <begin position="272"/>
        <end position="302"/>
    </location>
</feature>
<dbReference type="InterPro" id="IPR046960">
    <property type="entry name" value="PPR_At4g14850-like_plant"/>
</dbReference>
<dbReference type="Pfam" id="PF01535">
    <property type="entry name" value="PPR"/>
    <property type="match status" value="2"/>
</dbReference>
<dbReference type="Pfam" id="PF13041">
    <property type="entry name" value="PPR_2"/>
    <property type="match status" value="2"/>
</dbReference>
<gene>
    <name evidence="3" type="ORF">P3X46_031832</name>
</gene>
<dbReference type="InterPro" id="IPR046848">
    <property type="entry name" value="E_motif"/>
</dbReference>
<protein>
    <recommendedName>
        <fullName evidence="5">Pentacotripeptide-repeat region of PRORP domain-containing protein</fullName>
    </recommendedName>
</protein>
<evidence type="ECO:0008006" key="5">
    <source>
        <dbReference type="Google" id="ProtNLM"/>
    </source>
</evidence>
<keyword evidence="1" id="KW-0677">Repeat</keyword>
<dbReference type="Gene3D" id="1.25.40.10">
    <property type="entry name" value="Tetratricopeptide repeat domain"/>
    <property type="match status" value="4"/>
</dbReference>
<dbReference type="NCBIfam" id="TIGR00756">
    <property type="entry name" value="PPR"/>
    <property type="match status" value="4"/>
</dbReference>
<dbReference type="Pfam" id="PF20431">
    <property type="entry name" value="E_motif"/>
    <property type="match status" value="1"/>
</dbReference>
<dbReference type="InterPro" id="IPR002885">
    <property type="entry name" value="PPR_rpt"/>
</dbReference>
<proteinExistence type="predicted"/>
<dbReference type="Proteomes" id="UP001174677">
    <property type="component" value="Chromosome 17"/>
</dbReference>
<evidence type="ECO:0000256" key="1">
    <source>
        <dbReference type="ARBA" id="ARBA00022737"/>
    </source>
</evidence>
<sequence>MMTLPTPSSACAATIIPGARTHFVNSQEFSLLSSLESCKSVREMKQIHAFIIKAKARKARLPVQLLSAKITYVFQHFDFISSKENILSYACSLVKLCYHNHVFIFNSIIQSLAICKNSFRPTMGLYREMLLEGLLPDTYTVPYVLKACSESQSLREGQQIHAYSIKTSLASNVFVKNTLMRLYAVCGIIKSVEKVFDEGPDRDLISWTTLIQGYAKMDYSSEAINTFFRMNWRADEMTLVVVLSACSKLRDLDIGKKIHAYMDHHKIDFHSDVFLGNALLDMYLKCGQFDLARQVFDEMPIKNVVGWNSMISGLAQQGQSKESLDMFRMMQNMGLKPDSFTIVGVLNSCASLGVLELGEWIHSYINKNHIKADGYVGNALVDMYAKCGSIDQAFNVFQAMRCRDVYSYTAMIVGLAMHGEAKRALDIFSEMLIMGIKPDEVTFVGVLSACSHAGLVDEGRRHFEDMLRHNNLEPKKEHYGCMVDLMGRAGLISEALEFINNMPILPDASVWGSLLGACKIHAKVELGESVMEKLVEMEPSKDGAYILMSNIYSSANRWRDALRWRKAMKQNNMKKTPGCSSIEIDGMVHEFRKGEKSHPKSKELCKLLQELTHQLRNVGLDENIVSC</sequence>
<feature type="repeat" description="PPR" evidence="2">
    <location>
        <begin position="439"/>
        <end position="474"/>
    </location>
</feature>